<name>A0A6J4UFI8_9BACT</name>
<organism evidence="2">
    <name type="scientific">uncultured Thermomicrobiales bacterium</name>
    <dbReference type="NCBI Taxonomy" id="1645740"/>
    <lineage>
        <taxon>Bacteria</taxon>
        <taxon>Pseudomonadati</taxon>
        <taxon>Thermomicrobiota</taxon>
        <taxon>Thermomicrobia</taxon>
        <taxon>Thermomicrobiales</taxon>
        <taxon>environmental samples</taxon>
    </lineage>
</organism>
<reference evidence="2" key="1">
    <citation type="submission" date="2020-02" db="EMBL/GenBank/DDBJ databases">
        <authorList>
            <person name="Meier V. D."/>
        </authorList>
    </citation>
    <scope>NUCLEOTIDE SEQUENCE</scope>
    <source>
        <strain evidence="2">AVDCRST_MAG49</strain>
    </source>
</reference>
<evidence type="ECO:0000256" key="1">
    <source>
        <dbReference type="SAM" id="MobiDB-lite"/>
    </source>
</evidence>
<feature type="compositionally biased region" description="Basic and acidic residues" evidence="1">
    <location>
        <begin position="87"/>
        <end position="108"/>
    </location>
</feature>
<feature type="compositionally biased region" description="Basic and acidic residues" evidence="1">
    <location>
        <begin position="252"/>
        <end position="267"/>
    </location>
</feature>
<dbReference type="EMBL" id="CADCWG010000100">
    <property type="protein sequence ID" value="CAA9549319.1"/>
    <property type="molecule type" value="Genomic_DNA"/>
</dbReference>
<feature type="compositionally biased region" description="Gly residues" evidence="1">
    <location>
        <begin position="32"/>
        <end position="41"/>
    </location>
</feature>
<feature type="compositionally biased region" description="Low complexity" evidence="1">
    <location>
        <begin position="114"/>
        <end position="123"/>
    </location>
</feature>
<keyword evidence="2" id="KW-0808">Transferase</keyword>
<accession>A0A6J4UFI8</accession>
<proteinExistence type="predicted"/>
<keyword evidence="2" id="KW-0418">Kinase</keyword>
<sequence>VACDRCGEHEHGLRALRGRESSATARWSGCLGPDGGGGGRTGRVVAGVDPAGPDAGRVVLVPLAARRGGGVPARGHLGGGARQRRPERHDLDDRDGAPPPGRRADGGRGRARTRTGALRSNRPAGGGRRRSPGQRRRGLRPVRRPVDRRRLRHGDDLRRHRAQRRLPRRRHRAGDDDLAGRPCRPRGAVVHGRAGAARAGDRDQHRGQHAVGRRAGLPGDGRGHGHPDSCGARRRRPRGRDRWLRRRLRRGVSPDRAPRPRPDDRRPAPYPCPRRGRRSRGHHIRRQL</sequence>
<dbReference type="GO" id="GO:0004594">
    <property type="term" value="F:pantothenate kinase activity"/>
    <property type="evidence" value="ECO:0007669"/>
    <property type="project" value="UniProtKB-EC"/>
</dbReference>
<feature type="region of interest" description="Disordered" evidence="1">
    <location>
        <begin position="19"/>
        <end position="288"/>
    </location>
</feature>
<feature type="compositionally biased region" description="Basic residues" evidence="1">
    <location>
        <begin position="127"/>
        <end position="152"/>
    </location>
</feature>
<feature type="compositionally biased region" description="Gly residues" evidence="1">
    <location>
        <begin position="67"/>
        <end position="81"/>
    </location>
</feature>
<feature type="compositionally biased region" description="Basic residues" evidence="1">
    <location>
        <begin position="274"/>
        <end position="288"/>
    </location>
</feature>
<feature type="non-terminal residue" evidence="2">
    <location>
        <position position="1"/>
    </location>
</feature>
<feature type="compositionally biased region" description="Basic residues" evidence="1">
    <location>
        <begin position="159"/>
        <end position="172"/>
    </location>
</feature>
<evidence type="ECO:0000313" key="2">
    <source>
        <dbReference type="EMBL" id="CAA9549319.1"/>
    </source>
</evidence>
<feature type="compositionally biased region" description="Low complexity" evidence="1">
    <location>
        <begin position="186"/>
        <end position="198"/>
    </location>
</feature>
<feature type="compositionally biased region" description="Basic residues" evidence="1">
    <location>
        <begin position="232"/>
        <end position="250"/>
    </location>
</feature>
<feature type="non-terminal residue" evidence="2">
    <location>
        <position position="288"/>
    </location>
</feature>
<protein>
    <submittedName>
        <fullName evidence="2">Pantothenate kinase type III, CoaX-like</fullName>
        <ecNumber evidence="2">2.7.1.33</ecNumber>
    </submittedName>
</protein>
<gene>
    <name evidence="2" type="ORF">AVDCRST_MAG49-1632</name>
</gene>
<dbReference type="AlphaFoldDB" id="A0A6J4UFI8"/>
<dbReference type="EC" id="2.7.1.33" evidence="2"/>